<dbReference type="PROSITE" id="PS51382">
    <property type="entry name" value="SPX"/>
    <property type="match status" value="1"/>
</dbReference>
<reference evidence="4" key="1">
    <citation type="submission" date="2019-10" db="EMBL/GenBank/DDBJ databases">
        <authorList>
            <person name="Zhang R."/>
            <person name="Pan Y."/>
            <person name="Wang J."/>
            <person name="Ma R."/>
            <person name="Yu S."/>
        </authorList>
    </citation>
    <scope>NUCLEOTIDE SEQUENCE</scope>
    <source>
        <strain evidence="4">LA-IB0</strain>
        <tissue evidence="4">Leaf</tissue>
    </source>
</reference>
<comment type="caution">
    <text evidence="4">The sequence shown here is derived from an EMBL/GenBank/DDBJ whole genome shotgun (WGS) entry which is preliminary data.</text>
</comment>
<accession>A0AAV6WZ69</accession>
<evidence type="ECO:0000256" key="1">
    <source>
        <dbReference type="SAM" id="Coils"/>
    </source>
</evidence>
<sequence>MNFRKILEKLLDEIFPDWRDEFISYKDLKRLLKLLYPKMESSKDLVNDDNERPNKRHRLSDDQVDGGDAETEEMDDFVRLLEEEIKKFNRFFVDKEEDYIIRLKMLKDDVAEAENSTEKLMKVGRKMADFHGELILLENYSALNCIGLVKILKKYDKRSGYLLQLPFIQKVLHEPFASTELINKLAKECEIMIHSIFLWNNQLAPPEATEQKEGCSDQPVAQEETVKHLRVPEELAEIKCMENMYLRLTISVLQTLKQIRNGSSTINAFSFPPRQDSDLDEYSK</sequence>
<name>A0AAV6WZ69_9LAMI</name>
<dbReference type="PANTHER" id="PTHR45978:SF3">
    <property type="entry name" value="SPX DOMAIN-CONTAINING PROTEIN 1-LIKE"/>
    <property type="match status" value="1"/>
</dbReference>
<evidence type="ECO:0000256" key="2">
    <source>
        <dbReference type="SAM" id="MobiDB-lite"/>
    </source>
</evidence>
<dbReference type="InterPro" id="IPR031142">
    <property type="entry name" value="SPX_prot"/>
</dbReference>
<dbReference type="Proteomes" id="UP000826271">
    <property type="component" value="Unassembled WGS sequence"/>
</dbReference>
<feature type="compositionally biased region" description="Basic and acidic residues" evidence="2">
    <location>
        <begin position="44"/>
        <end position="53"/>
    </location>
</feature>
<feature type="coiled-coil region" evidence="1">
    <location>
        <begin position="96"/>
        <end position="123"/>
    </location>
</feature>
<dbReference type="GO" id="GO:0016036">
    <property type="term" value="P:cellular response to phosphate starvation"/>
    <property type="evidence" value="ECO:0007669"/>
    <property type="project" value="InterPro"/>
</dbReference>
<keyword evidence="5" id="KW-1185">Reference proteome</keyword>
<dbReference type="Pfam" id="PF03105">
    <property type="entry name" value="SPX"/>
    <property type="match status" value="1"/>
</dbReference>
<protein>
    <recommendedName>
        <fullName evidence="3">SPX domain-containing protein</fullName>
    </recommendedName>
</protein>
<dbReference type="PANTHER" id="PTHR45978">
    <property type="entry name" value="SPX DOMAIN-CONTAINING PROTEIN 3"/>
    <property type="match status" value="1"/>
</dbReference>
<keyword evidence="1" id="KW-0175">Coiled coil</keyword>
<feature type="domain" description="SPX" evidence="3">
    <location>
        <begin position="1"/>
        <end position="169"/>
    </location>
</feature>
<feature type="region of interest" description="Disordered" evidence="2">
    <location>
        <begin position="44"/>
        <end position="69"/>
    </location>
</feature>
<evidence type="ECO:0000259" key="3">
    <source>
        <dbReference type="PROSITE" id="PS51382"/>
    </source>
</evidence>
<evidence type="ECO:0000313" key="4">
    <source>
        <dbReference type="EMBL" id="KAG8375786.1"/>
    </source>
</evidence>
<dbReference type="EMBL" id="WHWC01000010">
    <property type="protein sequence ID" value="KAG8375786.1"/>
    <property type="molecule type" value="Genomic_DNA"/>
</dbReference>
<organism evidence="4 5">
    <name type="scientific">Buddleja alternifolia</name>
    <dbReference type="NCBI Taxonomy" id="168488"/>
    <lineage>
        <taxon>Eukaryota</taxon>
        <taxon>Viridiplantae</taxon>
        <taxon>Streptophyta</taxon>
        <taxon>Embryophyta</taxon>
        <taxon>Tracheophyta</taxon>
        <taxon>Spermatophyta</taxon>
        <taxon>Magnoliopsida</taxon>
        <taxon>eudicotyledons</taxon>
        <taxon>Gunneridae</taxon>
        <taxon>Pentapetalae</taxon>
        <taxon>asterids</taxon>
        <taxon>lamiids</taxon>
        <taxon>Lamiales</taxon>
        <taxon>Scrophulariaceae</taxon>
        <taxon>Buddlejeae</taxon>
        <taxon>Buddleja</taxon>
    </lineage>
</organism>
<gene>
    <name evidence="4" type="ORF">BUALT_Bualt10G0136700</name>
</gene>
<dbReference type="AlphaFoldDB" id="A0AAV6WZ69"/>
<proteinExistence type="predicted"/>
<evidence type="ECO:0000313" key="5">
    <source>
        <dbReference type="Proteomes" id="UP000826271"/>
    </source>
</evidence>
<dbReference type="InterPro" id="IPR004331">
    <property type="entry name" value="SPX_dom"/>
</dbReference>